<evidence type="ECO:0000313" key="8">
    <source>
        <dbReference type="EMBL" id="CAF4037198.1"/>
    </source>
</evidence>
<dbReference type="GO" id="GO:0000981">
    <property type="term" value="F:DNA-binding transcription factor activity, RNA polymerase II-specific"/>
    <property type="evidence" value="ECO:0007669"/>
    <property type="project" value="TreeGrafter"/>
</dbReference>
<sequence length="226" mass="25950">MNIYLVTCNTSDEQQETVSSIDQPTELRTPDIYHVNNPFSLSQPSKILNFNEDQTNNLELRADLTLSTDSISDISDDVFGDETLSFMDESFPLSPILPVSPSTTQISNALVVESTEWFIVNPLTNKRRRPLLYEFLQIVLDDPRYCEYASYANKNKGIFKLHKPNEIAALWKNAKGRNAAHDMTYDKLARALRFYYKKGFMMQTHGHYTFQFGPKSGFGTLWKPKD</sequence>
<dbReference type="PANTHER" id="PTHR11849:SF184">
    <property type="entry name" value="ETS DOMAIN-CONTAINING PROTEIN"/>
    <property type="match status" value="1"/>
</dbReference>
<feature type="domain" description="ETS" evidence="4">
    <location>
        <begin position="130"/>
        <end position="213"/>
    </location>
</feature>
<comment type="similarity">
    <text evidence="1 3">Belongs to the ETS family.</text>
</comment>
<dbReference type="Pfam" id="PF00178">
    <property type="entry name" value="Ets"/>
    <property type="match status" value="1"/>
</dbReference>
<dbReference type="GO" id="GO:0005634">
    <property type="term" value="C:nucleus"/>
    <property type="evidence" value="ECO:0007669"/>
    <property type="project" value="UniProtKB-SubCell"/>
</dbReference>
<dbReference type="InterPro" id="IPR046328">
    <property type="entry name" value="ETS_fam"/>
</dbReference>
<keyword evidence="2 3" id="KW-0238">DNA-binding</keyword>
<dbReference type="AlphaFoldDB" id="A0A815ASZ7"/>
<protein>
    <recommendedName>
        <fullName evidence="4">ETS domain-containing protein</fullName>
    </recommendedName>
</protein>
<dbReference type="PANTHER" id="PTHR11849">
    <property type="entry name" value="ETS"/>
    <property type="match status" value="1"/>
</dbReference>
<dbReference type="Gene3D" id="1.10.10.10">
    <property type="entry name" value="Winged helix-like DNA-binding domain superfamily/Winged helix DNA-binding domain"/>
    <property type="match status" value="1"/>
</dbReference>
<evidence type="ECO:0000313" key="9">
    <source>
        <dbReference type="Proteomes" id="UP000663829"/>
    </source>
</evidence>
<accession>A0A815ASZ7</accession>
<dbReference type="GO" id="GO:0030154">
    <property type="term" value="P:cell differentiation"/>
    <property type="evidence" value="ECO:0007669"/>
    <property type="project" value="TreeGrafter"/>
</dbReference>
<dbReference type="EMBL" id="CAJOBC010018448">
    <property type="protein sequence ID" value="CAF4037198.1"/>
    <property type="molecule type" value="Genomic_DNA"/>
</dbReference>
<evidence type="ECO:0000256" key="1">
    <source>
        <dbReference type="ARBA" id="ARBA00005562"/>
    </source>
</evidence>
<dbReference type="PROSITE" id="PS50061">
    <property type="entry name" value="ETS_DOMAIN_3"/>
    <property type="match status" value="1"/>
</dbReference>
<gene>
    <name evidence="6" type="ORF">GPM918_LOCUS26571</name>
    <name evidence="5" type="ORF">OVA965_LOCUS16128</name>
    <name evidence="8" type="ORF">SRO942_LOCUS26750</name>
    <name evidence="7" type="ORF">TMI583_LOCUS16137</name>
</gene>
<keyword evidence="9" id="KW-1185">Reference proteome</keyword>
<dbReference type="SMART" id="SM00413">
    <property type="entry name" value="ETS"/>
    <property type="match status" value="1"/>
</dbReference>
<dbReference type="Proteomes" id="UP000681722">
    <property type="component" value="Unassembled WGS sequence"/>
</dbReference>
<dbReference type="InterPro" id="IPR036388">
    <property type="entry name" value="WH-like_DNA-bd_sf"/>
</dbReference>
<comment type="caution">
    <text evidence="6">The sequence shown here is derived from an EMBL/GenBank/DDBJ whole genome shotgun (WGS) entry which is preliminary data.</text>
</comment>
<comment type="subcellular location">
    <subcellularLocation>
        <location evidence="3">Nucleus</location>
    </subcellularLocation>
</comment>
<evidence type="ECO:0000313" key="6">
    <source>
        <dbReference type="EMBL" id="CAF1260298.1"/>
    </source>
</evidence>
<keyword evidence="3" id="KW-0539">Nucleus</keyword>
<dbReference type="SUPFAM" id="SSF46785">
    <property type="entry name" value="Winged helix' DNA-binding domain"/>
    <property type="match status" value="1"/>
</dbReference>
<dbReference type="EMBL" id="CAJNOK010007420">
    <property type="protein sequence ID" value="CAF1033819.1"/>
    <property type="molecule type" value="Genomic_DNA"/>
</dbReference>
<dbReference type="GO" id="GO:0043565">
    <property type="term" value="F:sequence-specific DNA binding"/>
    <property type="evidence" value="ECO:0007669"/>
    <property type="project" value="InterPro"/>
</dbReference>
<dbReference type="Proteomes" id="UP000663829">
    <property type="component" value="Unassembled WGS sequence"/>
</dbReference>
<evidence type="ECO:0000256" key="2">
    <source>
        <dbReference type="ARBA" id="ARBA00023125"/>
    </source>
</evidence>
<name>A0A815ASZ7_9BILA</name>
<proteinExistence type="inferred from homology"/>
<organism evidence="6 9">
    <name type="scientific">Didymodactylos carnosus</name>
    <dbReference type="NCBI Taxonomy" id="1234261"/>
    <lineage>
        <taxon>Eukaryota</taxon>
        <taxon>Metazoa</taxon>
        <taxon>Spiralia</taxon>
        <taxon>Gnathifera</taxon>
        <taxon>Rotifera</taxon>
        <taxon>Eurotatoria</taxon>
        <taxon>Bdelloidea</taxon>
        <taxon>Philodinida</taxon>
        <taxon>Philodinidae</taxon>
        <taxon>Didymodactylos</taxon>
    </lineage>
</organism>
<dbReference type="Proteomes" id="UP000682733">
    <property type="component" value="Unassembled WGS sequence"/>
</dbReference>
<evidence type="ECO:0000256" key="3">
    <source>
        <dbReference type="RuleBase" id="RU004019"/>
    </source>
</evidence>
<dbReference type="PRINTS" id="PR00454">
    <property type="entry name" value="ETSDOMAIN"/>
</dbReference>
<reference evidence="6" key="1">
    <citation type="submission" date="2021-02" db="EMBL/GenBank/DDBJ databases">
        <authorList>
            <person name="Nowell W R."/>
        </authorList>
    </citation>
    <scope>NUCLEOTIDE SEQUENCE</scope>
</reference>
<dbReference type="EMBL" id="CAJOBA010007431">
    <property type="protein sequence ID" value="CAF3802105.1"/>
    <property type="molecule type" value="Genomic_DNA"/>
</dbReference>
<dbReference type="OrthoDB" id="5961210at2759"/>
<dbReference type="Proteomes" id="UP000677228">
    <property type="component" value="Unassembled WGS sequence"/>
</dbReference>
<evidence type="ECO:0000259" key="4">
    <source>
        <dbReference type="PROSITE" id="PS50061"/>
    </source>
</evidence>
<dbReference type="InterPro" id="IPR036390">
    <property type="entry name" value="WH_DNA-bd_sf"/>
</dbReference>
<evidence type="ECO:0000313" key="7">
    <source>
        <dbReference type="EMBL" id="CAF3802105.1"/>
    </source>
</evidence>
<evidence type="ECO:0000313" key="5">
    <source>
        <dbReference type="EMBL" id="CAF1033819.1"/>
    </source>
</evidence>
<dbReference type="EMBL" id="CAJNOQ010010761">
    <property type="protein sequence ID" value="CAF1260298.1"/>
    <property type="molecule type" value="Genomic_DNA"/>
</dbReference>
<dbReference type="InterPro" id="IPR000418">
    <property type="entry name" value="Ets_dom"/>
</dbReference>